<evidence type="ECO:0000256" key="2">
    <source>
        <dbReference type="ARBA" id="ARBA00023242"/>
    </source>
</evidence>
<dbReference type="InterPro" id="IPR011989">
    <property type="entry name" value="ARM-like"/>
</dbReference>
<dbReference type="OrthoDB" id="18190at2759"/>
<dbReference type="InterPro" id="IPR057412">
    <property type="entry name" value="INTS4_C"/>
</dbReference>
<dbReference type="Proteomes" id="UP000326396">
    <property type="component" value="Unassembled WGS sequence"/>
</dbReference>
<dbReference type="PANTHER" id="PTHR20938">
    <property type="entry name" value="INTEGRATOR COMPLEX SUBUNIT 4"/>
    <property type="match status" value="1"/>
</dbReference>
<accession>A0A5N6LG03</accession>
<dbReference type="GO" id="GO:0005634">
    <property type="term" value="C:nucleus"/>
    <property type="evidence" value="ECO:0007669"/>
    <property type="project" value="UniProtKB-SubCell"/>
</dbReference>
<proteinExistence type="predicted"/>
<comment type="caution">
    <text evidence="4">The sequence shown here is derived from an EMBL/GenBank/DDBJ whole genome shotgun (WGS) entry which is preliminary data.</text>
</comment>
<keyword evidence="5" id="KW-1185">Reference proteome</keyword>
<dbReference type="InterPro" id="IPR016024">
    <property type="entry name" value="ARM-type_fold"/>
</dbReference>
<evidence type="ECO:0000313" key="4">
    <source>
        <dbReference type="EMBL" id="KAD1053237.1"/>
    </source>
</evidence>
<dbReference type="AlphaFoldDB" id="A0A5N6LG03"/>
<organism evidence="4 5">
    <name type="scientific">Mikania micrantha</name>
    <name type="common">bitter vine</name>
    <dbReference type="NCBI Taxonomy" id="192012"/>
    <lineage>
        <taxon>Eukaryota</taxon>
        <taxon>Viridiplantae</taxon>
        <taxon>Streptophyta</taxon>
        <taxon>Embryophyta</taxon>
        <taxon>Tracheophyta</taxon>
        <taxon>Spermatophyta</taxon>
        <taxon>Magnoliopsida</taxon>
        <taxon>eudicotyledons</taxon>
        <taxon>Gunneridae</taxon>
        <taxon>Pentapetalae</taxon>
        <taxon>asterids</taxon>
        <taxon>campanulids</taxon>
        <taxon>Asterales</taxon>
        <taxon>Asteraceae</taxon>
        <taxon>Asteroideae</taxon>
        <taxon>Heliantheae alliance</taxon>
        <taxon>Eupatorieae</taxon>
        <taxon>Mikania</taxon>
    </lineage>
</organism>
<evidence type="ECO:0000313" key="5">
    <source>
        <dbReference type="Proteomes" id="UP000326396"/>
    </source>
</evidence>
<dbReference type="GO" id="GO:0005768">
    <property type="term" value="C:endosome"/>
    <property type="evidence" value="ECO:0007669"/>
    <property type="project" value="TreeGrafter"/>
</dbReference>
<dbReference type="SUPFAM" id="SSF48371">
    <property type="entry name" value="ARM repeat"/>
    <property type="match status" value="1"/>
</dbReference>
<reference evidence="4 5" key="1">
    <citation type="submission" date="2019-05" db="EMBL/GenBank/DDBJ databases">
        <title>Mikania micrantha, genome provides insights into the molecular mechanism of rapid growth.</title>
        <authorList>
            <person name="Liu B."/>
        </authorList>
    </citation>
    <scope>NUCLEOTIDE SEQUENCE [LARGE SCALE GENOMIC DNA]</scope>
    <source>
        <strain evidence="4">NLD-2019</strain>
        <tissue evidence="4">Leaf</tissue>
    </source>
</reference>
<keyword evidence="2" id="KW-0539">Nucleus</keyword>
<dbReference type="Pfam" id="PF25458">
    <property type="entry name" value="INTS4_C"/>
    <property type="match status" value="1"/>
</dbReference>
<dbReference type="Gene3D" id="1.25.10.10">
    <property type="entry name" value="Leucine-rich Repeat Variant"/>
    <property type="match status" value="1"/>
</dbReference>
<evidence type="ECO:0000256" key="1">
    <source>
        <dbReference type="ARBA" id="ARBA00004123"/>
    </source>
</evidence>
<gene>
    <name evidence="4" type="ORF">E3N88_43358</name>
</gene>
<dbReference type="EMBL" id="SZYD01001125">
    <property type="protein sequence ID" value="KAD1053237.1"/>
    <property type="molecule type" value="Genomic_DNA"/>
</dbReference>
<dbReference type="PANTHER" id="PTHR20938:SF0">
    <property type="entry name" value="INTEGRATOR COMPLEX SUBUNIT 4"/>
    <property type="match status" value="1"/>
</dbReference>
<name>A0A5N6LG03_9ASTR</name>
<protein>
    <recommendedName>
        <fullName evidence="3">Integrator complex subunit 4/Protein SIEL C-terminal Ig-like domain-containing protein</fullName>
    </recommendedName>
</protein>
<comment type="subcellular location">
    <subcellularLocation>
        <location evidence="1">Nucleus</location>
    </subcellularLocation>
</comment>
<sequence length="898" mass="102155">MEQELFSNFEQTLKNQTKTSLKPFSVARSLIINPSTTDQTISSIIQTLSQNPQLHSNHVITLLSEISLVRPHFSATVTAVIRSISFNHPDILPRAAALALYTLVSLPLASDSDLIPAYSEMTEGLFLSLCFGSSVPVRHRLLLDAERFDVRPSILLTVFLGFTKDPYPYVRKAALDGLIGLCNRVVFKDGGMIKGCYLRGVELLSDTEDCVRCSAVRMVCQWGKLLVEISEDKSKRDSSDALYVQLCSMVRDMSMNVRIEAFNALGKVEMVSQYLLMQTLSKKVIEENKISGIFSGKHFLSQALSVAGAFLHGLEDEFYEVRSSACYSLRMPAIFSAELAEKVFGLLMDVLNDDSIVVRLGALETMHHIAVSGHLKVQEMHLHMFLGTLVDMNSSIRITSRKVLRLTKFDNMPMFKLAVDSLIHSLEMYPQDEPDVLFVIFGIGRNQGRFAASITEETFLEMEPCLASNWDFNSSRTAANLTLAISASLSHEMQQHLYIIPPTIFSYAVTMLGRISNGLTEVMDRSTLLSYLSHCSSSTGPHYIEAEDDVATEVNGQITISLVADPLEPHDLEYNNIKFVLADIAEIWQPLTKLGCTSELLTVLRHWKEELRTHITDSCQPDSILTFTLQYLRVMKLLSKAWWHTMCPLDPIYNRIWDVGYILQKLETKLRELRYRFIGLSKEEELHLEELTLVVCTLRLSIFYPPYHASALKKLFMYKETSTEHSRFLTELMKTLQKEESNPYNFREPLELFSLKQLELSRNLRWMRAELDIQIQDNDWVNPIPFVAGLPVGIPLKMKLHNTPAGTKLWLKMSRSTDVVHYVFIDLKEFEGFDEMREFKYMAPFYKTPKADSFVLVLIIGMECLAEEASCYRGYGPSHELVYLCKEKEVFFSSVKNT</sequence>
<dbReference type="GO" id="GO:0010496">
    <property type="term" value="P:intercellular transport"/>
    <property type="evidence" value="ECO:0007669"/>
    <property type="project" value="TreeGrafter"/>
</dbReference>
<feature type="domain" description="Integrator complex subunit 4/Protein SIEL C-terminal Ig-like" evidence="3">
    <location>
        <begin position="782"/>
        <end position="893"/>
    </location>
</feature>
<evidence type="ECO:0000259" key="3">
    <source>
        <dbReference type="Pfam" id="PF25458"/>
    </source>
</evidence>